<keyword evidence="1" id="KW-0175">Coiled coil</keyword>
<feature type="coiled-coil region" evidence="1">
    <location>
        <begin position="82"/>
        <end position="109"/>
    </location>
</feature>
<protein>
    <recommendedName>
        <fullName evidence="2">PDZ domain-containing protein</fullName>
    </recommendedName>
</protein>
<reference evidence="3" key="1">
    <citation type="submission" date="2023-10" db="EMBL/GenBank/DDBJ databases">
        <authorList>
            <person name="Chen Y."/>
            <person name="Shah S."/>
            <person name="Dougan E. K."/>
            <person name="Thang M."/>
            <person name="Chan C."/>
        </authorList>
    </citation>
    <scope>NUCLEOTIDE SEQUENCE [LARGE SCALE GENOMIC DNA]</scope>
</reference>
<dbReference type="Gene3D" id="2.30.42.10">
    <property type="match status" value="1"/>
</dbReference>
<evidence type="ECO:0000256" key="1">
    <source>
        <dbReference type="SAM" id="Coils"/>
    </source>
</evidence>
<sequence length="203" mass="21282">MERSLLVSFTAGSNRSGLARGCFDSSCQACAGGGIVQDEQKRALWQGMSAWLKQKAAQAQEAARAAALRAQEEAARLGGEAQDAAKRQAEELKRNAAELQKNASGLAAGMQGLFAEDSAAAPRRRDVSLQDGPLGFDIEGARVVHVDPDGQAASLGIRVGDQILAVEGDQIPAPPPTDTAAEGEVKVKKLIRKRIKDGTGHAQ</sequence>
<keyword evidence="4" id="KW-1185">Reference proteome</keyword>
<name>A0ABN9XAW0_9DINO</name>
<comment type="caution">
    <text evidence="3">The sequence shown here is derived from an EMBL/GenBank/DDBJ whole genome shotgun (WGS) entry which is preliminary data.</text>
</comment>
<dbReference type="InterPro" id="IPR001478">
    <property type="entry name" value="PDZ"/>
</dbReference>
<organism evidence="3 4">
    <name type="scientific">Prorocentrum cordatum</name>
    <dbReference type="NCBI Taxonomy" id="2364126"/>
    <lineage>
        <taxon>Eukaryota</taxon>
        <taxon>Sar</taxon>
        <taxon>Alveolata</taxon>
        <taxon>Dinophyceae</taxon>
        <taxon>Prorocentrales</taxon>
        <taxon>Prorocentraceae</taxon>
        <taxon>Prorocentrum</taxon>
    </lineage>
</organism>
<evidence type="ECO:0000313" key="4">
    <source>
        <dbReference type="Proteomes" id="UP001189429"/>
    </source>
</evidence>
<dbReference type="SUPFAM" id="SSF50156">
    <property type="entry name" value="PDZ domain-like"/>
    <property type="match status" value="1"/>
</dbReference>
<evidence type="ECO:0000313" key="3">
    <source>
        <dbReference type="EMBL" id="CAK0896675.1"/>
    </source>
</evidence>
<dbReference type="EMBL" id="CAUYUJ010020226">
    <property type="protein sequence ID" value="CAK0896675.1"/>
    <property type="molecule type" value="Genomic_DNA"/>
</dbReference>
<accession>A0ABN9XAW0</accession>
<dbReference type="InterPro" id="IPR036034">
    <property type="entry name" value="PDZ_sf"/>
</dbReference>
<gene>
    <name evidence="3" type="ORF">PCOR1329_LOCUS75076</name>
</gene>
<dbReference type="Proteomes" id="UP001189429">
    <property type="component" value="Unassembled WGS sequence"/>
</dbReference>
<proteinExistence type="predicted"/>
<evidence type="ECO:0000259" key="2">
    <source>
        <dbReference type="PROSITE" id="PS50106"/>
    </source>
</evidence>
<dbReference type="PROSITE" id="PS50106">
    <property type="entry name" value="PDZ"/>
    <property type="match status" value="1"/>
</dbReference>
<feature type="domain" description="PDZ" evidence="2">
    <location>
        <begin position="132"/>
        <end position="171"/>
    </location>
</feature>